<evidence type="ECO:0000313" key="6">
    <source>
        <dbReference type="Proteomes" id="UP001597044"/>
    </source>
</evidence>
<evidence type="ECO:0000256" key="3">
    <source>
        <dbReference type="ARBA" id="ARBA00023163"/>
    </source>
</evidence>
<dbReference type="PROSITE" id="PS01124">
    <property type="entry name" value="HTH_ARAC_FAMILY_2"/>
    <property type="match status" value="1"/>
</dbReference>
<proteinExistence type="predicted"/>
<evidence type="ECO:0000256" key="1">
    <source>
        <dbReference type="ARBA" id="ARBA00023015"/>
    </source>
</evidence>
<dbReference type="Proteomes" id="UP001597044">
    <property type="component" value="Unassembled WGS sequence"/>
</dbReference>
<dbReference type="PROSITE" id="PS00041">
    <property type="entry name" value="HTH_ARAC_FAMILY_1"/>
    <property type="match status" value="1"/>
</dbReference>
<comment type="caution">
    <text evidence="5">The sequence shown here is derived from an EMBL/GenBank/DDBJ whole genome shotgun (WGS) entry which is preliminary data.</text>
</comment>
<accession>A0ABW3HCZ9</accession>
<dbReference type="InterPro" id="IPR018062">
    <property type="entry name" value="HTH_AraC-typ_CS"/>
</dbReference>
<dbReference type="PANTHER" id="PTHR47894:SF4">
    <property type="entry name" value="HTH-TYPE TRANSCRIPTIONAL REGULATOR GADX"/>
    <property type="match status" value="1"/>
</dbReference>
<dbReference type="InterPro" id="IPR018060">
    <property type="entry name" value="HTH_AraC"/>
</dbReference>
<dbReference type="SMART" id="SM00342">
    <property type="entry name" value="HTH_ARAC"/>
    <property type="match status" value="1"/>
</dbReference>
<name>A0ABW3HCZ9_9GAMM</name>
<dbReference type="SUPFAM" id="SSF46689">
    <property type="entry name" value="Homeodomain-like"/>
    <property type="match status" value="1"/>
</dbReference>
<evidence type="ECO:0000256" key="2">
    <source>
        <dbReference type="ARBA" id="ARBA00023125"/>
    </source>
</evidence>
<protein>
    <submittedName>
        <fullName evidence="5">Helix-turn-helix domain-containing protein</fullName>
    </submittedName>
</protein>
<dbReference type="PANTHER" id="PTHR47894">
    <property type="entry name" value="HTH-TYPE TRANSCRIPTIONAL REGULATOR GADX"/>
    <property type="match status" value="1"/>
</dbReference>
<evidence type="ECO:0000259" key="4">
    <source>
        <dbReference type="PROSITE" id="PS01124"/>
    </source>
</evidence>
<keyword evidence="2" id="KW-0238">DNA-binding</keyword>
<gene>
    <name evidence="5" type="ORF">ACFQ0F_02795</name>
</gene>
<sequence>MRYLARSGGLLGYAELVRRHGHDPNALLKAVGLPLTALENPDIYLSYPKLAALYEHTAQVLDEPRFALQLGLRQGLEVVGALGAWLCEKATIGEALYGLQRHLSFHARGIDVHLHSHGDQVELELSLAFAHTSDCQQLMLLSLALLQQGMRELQPNQETATAVWIGAQRPLPSVLRACEEFFRCSVNTTTPRYAIRFPLSLLSRSVAVSPKLRARLQQHWRDDWQLMPMSISSQVARCIAALLPTGDCSLSAVAQLIGLHSRTLQAKLKAEHTSFDACLRQVRLNLACTHLRDSDVDITRLALDMGYGDIAVFSRAFKQWTGFAPSQWRRDKVLTS</sequence>
<keyword evidence="3" id="KW-0804">Transcription</keyword>
<evidence type="ECO:0000313" key="5">
    <source>
        <dbReference type="EMBL" id="MFD0949328.1"/>
    </source>
</evidence>
<dbReference type="Gene3D" id="1.10.10.60">
    <property type="entry name" value="Homeodomain-like"/>
    <property type="match status" value="1"/>
</dbReference>
<feature type="domain" description="HTH araC/xylS-type" evidence="4">
    <location>
        <begin position="233"/>
        <end position="331"/>
    </location>
</feature>
<reference evidence="6" key="1">
    <citation type="journal article" date="2019" name="Int. J. Syst. Evol. Microbiol.">
        <title>The Global Catalogue of Microorganisms (GCM) 10K type strain sequencing project: providing services to taxonomists for standard genome sequencing and annotation.</title>
        <authorList>
            <consortium name="The Broad Institute Genomics Platform"/>
            <consortium name="The Broad Institute Genome Sequencing Center for Infectious Disease"/>
            <person name="Wu L."/>
            <person name="Ma J."/>
        </authorList>
    </citation>
    <scope>NUCLEOTIDE SEQUENCE [LARGE SCALE GENOMIC DNA]</scope>
    <source>
        <strain evidence="6">CCUG 63419</strain>
    </source>
</reference>
<dbReference type="Pfam" id="PF12625">
    <property type="entry name" value="Arabinose_bd"/>
    <property type="match status" value="1"/>
</dbReference>
<keyword evidence="1" id="KW-0805">Transcription regulation</keyword>
<dbReference type="InterPro" id="IPR009057">
    <property type="entry name" value="Homeodomain-like_sf"/>
</dbReference>
<dbReference type="InterPro" id="IPR032687">
    <property type="entry name" value="AraC-type_N"/>
</dbReference>
<keyword evidence="6" id="KW-1185">Reference proteome</keyword>
<dbReference type="EMBL" id="JBHTIT010000001">
    <property type="protein sequence ID" value="MFD0949328.1"/>
    <property type="molecule type" value="Genomic_DNA"/>
</dbReference>
<dbReference type="Pfam" id="PF12833">
    <property type="entry name" value="HTH_18"/>
    <property type="match status" value="1"/>
</dbReference>
<organism evidence="5 6">
    <name type="scientific">Paraperlucidibaca wandonensis</name>
    <dbReference type="NCBI Taxonomy" id="1268273"/>
    <lineage>
        <taxon>Bacteria</taxon>
        <taxon>Pseudomonadati</taxon>
        <taxon>Pseudomonadota</taxon>
        <taxon>Gammaproteobacteria</taxon>
        <taxon>Moraxellales</taxon>
        <taxon>Moraxellaceae</taxon>
        <taxon>Paraperlucidibaca</taxon>
    </lineage>
</organism>
<dbReference type="RefSeq" id="WP_379068906.1">
    <property type="nucleotide sequence ID" value="NZ_JBHTIT010000001.1"/>
</dbReference>